<feature type="signal peptide" evidence="1">
    <location>
        <begin position="1"/>
        <end position="22"/>
    </location>
</feature>
<feature type="chain" id="PRO_5011715951" evidence="1">
    <location>
        <begin position="23"/>
        <end position="144"/>
    </location>
</feature>
<proteinExistence type="predicted"/>
<evidence type="ECO:0000313" key="2">
    <source>
        <dbReference type="EMBL" id="SFF18892.1"/>
    </source>
</evidence>
<organism evidence="2 3">
    <name type="scientific">Sunxiuqinia elliptica</name>
    <dbReference type="NCBI Taxonomy" id="655355"/>
    <lineage>
        <taxon>Bacteria</taxon>
        <taxon>Pseudomonadati</taxon>
        <taxon>Bacteroidota</taxon>
        <taxon>Bacteroidia</taxon>
        <taxon>Marinilabiliales</taxon>
        <taxon>Prolixibacteraceae</taxon>
        <taxon>Sunxiuqinia</taxon>
    </lineage>
</organism>
<dbReference type="Pfam" id="PF02635">
    <property type="entry name" value="DsrE"/>
    <property type="match status" value="1"/>
</dbReference>
<dbReference type="Proteomes" id="UP000198964">
    <property type="component" value="Unassembled WGS sequence"/>
</dbReference>
<reference evidence="2 3" key="1">
    <citation type="submission" date="2016-10" db="EMBL/GenBank/DDBJ databases">
        <authorList>
            <person name="de Groot N.N."/>
        </authorList>
    </citation>
    <scope>NUCLEOTIDE SEQUENCE [LARGE SCALE GENOMIC DNA]</scope>
    <source>
        <strain evidence="2 3">CGMCC 1.9156</strain>
    </source>
</reference>
<keyword evidence="1" id="KW-0732">Signal</keyword>
<evidence type="ECO:0000313" key="3">
    <source>
        <dbReference type="Proteomes" id="UP000198964"/>
    </source>
</evidence>
<dbReference type="SUPFAM" id="SSF75169">
    <property type="entry name" value="DsrEFH-like"/>
    <property type="match status" value="1"/>
</dbReference>
<keyword evidence="3" id="KW-1185">Reference proteome</keyword>
<dbReference type="InterPro" id="IPR003787">
    <property type="entry name" value="Sulphur_relay_DsrE/F-like"/>
</dbReference>
<dbReference type="Gene3D" id="3.40.1260.10">
    <property type="entry name" value="DsrEFH-like"/>
    <property type="match status" value="1"/>
</dbReference>
<accession>A0A1I2GN32</accession>
<dbReference type="AlphaFoldDB" id="A0A1I2GN32"/>
<name>A0A1I2GN32_9BACT</name>
<dbReference type="RefSeq" id="WP_244525727.1">
    <property type="nucleotide sequence ID" value="NZ_FONW01000003.1"/>
</dbReference>
<gene>
    <name evidence="2" type="ORF">SAMN05216283_10349</name>
</gene>
<sequence>MKHPKIYLTLAFLLLNMLPSMAQNTPTTNEKQQEKLVVVWTSDDPYVAYRVALMYTHAAKNNDWFNEVTLIIWGPSAKLTSENLKIQEKLHTMQKDGVEIRACIACANAYGIADDLKKLGFEVDGMGKPLTDYLKDPSTHVITF</sequence>
<dbReference type="EMBL" id="FONW01000003">
    <property type="protein sequence ID" value="SFF18892.1"/>
    <property type="molecule type" value="Genomic_DNA"/>
</dbReference>
<protein>
    <submittedName>
        <fullName evidence="2">Uncharacterized protein</fullName>
    </submittedName>
</protein>
<evidence type="ECO:0000256" key="1">
    <source>
        <dbReference type="SAM" id="SignalP"/>
    </source>
</evidence>
<dbReference type="STRING" id="655355.SAMN05216283_10349"/>
<dbReference type="InterPro" id="IPR027396">
    <property type="entry name" value="DsrEFH-like"/>
</dbReference>